<keyword evidence="4" id="KW-0963">Cytoplasm</keyword>
<feature type="site" description="Important for acyl-CoA specificity" evidence="4">
    <location>
        <position position="68"/>
    </location>
</feature>
<dbReference type="SUPFAM" id="SSF52317">
    <property type="entry name" value="Class I glutamine amidotransferase-like"/>
    <property type="match status" value="1"/>
</dbReference>
<feature type="active site" description="Proton acceptor" evidence="4">
    <location>
        <position position="191"/>
    </location>
</feature>
<dbReference type="Gene3D" id="3.40.50.880">
    <property type="match status" value="1"/>
</dbReference>
<dbReference type="Proteomes" id="UP001597252">
    <property type="component" value="Unassembled WGS sequence"/>
</dbReference>
<keyword evidence="6" id="KW-1185">Reference proteome</keyword>
<reference evidence="6" key="1">
    <citation type="journal article" date="2019" name="Int. J. Syst. Evol. Microbiol.">
        <title>The Global Catalogue of Microorganisms (GCM) 10K type strain sequencing project: providing services to taxonomists for standard genome sequencing and annotation.</title>
        <authorList>
            <consortium name="The Broad Institute Genomics Platform"/>
            <consortium name="The Broad Institute Genome Sequencing Center for Infectious Disease"/>
            <person name="Wu L."/>
            <person name="Ma J."/>
        </authorList>
    </citation>
    <scope>NUCLEOTIDE SEQUENCE [LARGE SCALE GENOMIC DNA]</scope>
    <source>
        <strain evidence="6">CCM 8903</strain>
    </source>
</reference>
<dbReference type="PANTHER" id="PTHR20919">
    <property type="entry name" value="HOMOSERINE O-SUCCINYLTRANSFERASE"/>
    <property type="match status" value="1"/>
</dbReference>
<organism evidence="5 6">
    <name type="scientific">Lacticaseibacillus baoqingensis</name>
    <dbReference type="NCBI Taxonomy" id="2486013"/>
    <lineage>
        <taxon>Bacteria</taxon>
        <taxon>Bacillati</taxon>
        <taxon>Bacillota</taxon>
        <taxon>Bacilli</taxon>
        <taxon>Lactobacillales</taxon>
        <taxon>Lactobacillaceae</taxon>
        <taxon>Lacticaseibacillus</taxon>
    </lineage>
</organism>
<evidence type="ECO:0000313" key="5">
    <source>
        <dbReference type="EMBL" id="MFD1486157.1"/>
    </source>
</evidence>
<keyword evidence="3 4" id="KW-0012">Acyltransferase</keyword>
<evidence type="ECO:0000256" key="4">
    <source>
        <dbReference type="HAMAP-Rule" id="MF_00295"/>
    </source>
</evidence>
<gene>
    <name evidence="5" type="ORF">ACFQ5J_13065</name>
</gene>
<evidence type="ECO:0000256" key="1">
    <source>
        <dbReference type="ARBA" id="ARBA00022605"/>
    </source>
</evidence>
<comment type="similarity">
    <text evidence="4">Belongs to the MetA family.</text>
</comment>
<keyword evidence="1 4" id="KW-0028">Amino-acid biosynthesis</keyword>
<feature type="binding site" evidence="4">
    <location>
        <position position="120"/>
    </location>
    <ligand>
        <name>substrate</name>
    </ligand>
</feature>
<sequence length="243" mass="27044">MNIGILHLMHDKSATITDFTQALGPHVHLHWFTPKSHPLKHPDARIRPLSLTQALTMDAFIITGAPIDRLDFAAVHYYAEVAQLIDALAAAKLPQLNLCWGAMAALHHRYGIAKNPLPQKLFGAYAHRLDTPTPLLEGLPNGFLAPHARYVDIPLAALQSVADLTLHAATTDGHPLLVTVDHGREVYLFGHLEYRRNGLWQEHLREVGGPLPEHDTWSWQTTQDTFFQQWLKSLAAQPTAVAS</sequence>
<comment type="subcellular location">
    <subcellularLocation>
        <location evidence="4">Cytoplasm</location>
    </subcellularLocation>
</comment>
<feature type="active site" evidence="4">
    <location>
        <position position="193"/>
    </location>
</feature>
<keyword evidence="4" id="KW-0198">Cysteine biosynthesis</keyword>
<dbReference type="EMBL" id="JBHTON010000053">
    <property type="protein sequence ID" value="MFD1486157.1"/>
    <property type="molecule type" value="Genomic_DNA"/>
</dbReference>
<evidence type="ECO:0000256" key="2">
    <source>
        <dbReference type="ARBA" id="ARBA00022679"/>
    </source>
</evidence>
<dbReference type="PANTHER" id="PTHR20919:SF0">
    <property type="entry name" value="HOMOSERINE O-SUCCINYLTRANSFERASE"/>
    <property type="match status" value="1"/>
</dbReference>
<protein>
    <recommendedName>
        <fullName evidence="4">Serine O-acetyltransferase</fullName>
        <shortName evidence="4">SAT</shortName>
        <ecNumber evidence="4">2.3.1.30</ecNumber>
    </recommendedName>
</protein>
<dbReference type="Pfam" id="PF04204">
    <property type="entry name" value="HTS"/>
    <property type="match status" value="1"/>
</dbReference>
<dbReference type="HAMAP" id="MF_00295">
    <property type="entry name" value="MetA_acyltransf"/>
    <property type="match status" value="1"/>
</dbReference>
<comment type="function">
    <text evidence="4">Transfers an acetyl group from acetyl-CoA to L-serine, forming acetyl-L-serine.</text>
</comment>
<dbReference type="InterPro" id="IPR029062">
    <property type="entry name" value="Class_I_gatase-like"/>
</dbReference>
<proteinExistence type="inferred from homology"/>
<feature type="binding site" evidence="4">
    <location>
        <position position="205"/>
    </location>
    <ligand>
        <name>substrate</name>
    </ligand>
</feature>
<dbReference type="InterPro" id="IPR033752">
    <property type="entry name" value="MetA_family"/>
</dbReference>
<accession>A0ABW4E8D6</accession>
<dbReference type="GO" id="GO:0008899">
    <property type="term" value="F:homoserine O-succinyltransferase activity"/>
    <property type="evidence" value="ECO:0007669"/>
    <property type="project" value="UniProtKB-EC"/>
</dbReference>
<feature type="site" description="Important for substrate specificity" evidence="4">
    <location>
        <position position="148"/>
    </location>
</feature>
<comment type="catalytic activity">
    <reaction evidence="4">
        <text>L-serine + acetyl-CoA = O-acetyl-L-serine + CoA</text>
        <dbReference type="Rhea" id="RHEA:24560"/>
        <dbReference type="ChEBI" id="CHEBI:33384"/>
        <dbReference type="ChEBI" id="CHEBI:57287"/>
        <dbReference type="ChEBI" id="CHEBI:57288"/>
        <dbReference type="ChEBI" id="CHEBI:58340"/>
        <dbReference type="EC" id="2.3.1.30"/>
    </reaction>
</comment>
<keyword evidence="2 4" id="KW-0808">Transferase</keyword>
<name>A0ABW4E8D6_9LACO</name>
<comment type="caution">
    <text evidence="4">Lacks conserved residue(s) required for the propagation of feature annotation.</text>
</comment>
<comment type="pathway">
    <text evidence="4">Amino-acid biosynthesis; L-cysteine biosynthesis; L-cysteine from L-serine: step 1/2.</text>
</comment>
<comment type="caution">
    <text evidence="5">The sequence shown here is derived from an EMBL/GenBank/DDBJ whole genome shotgun (WGS) entry which is preliminary data.</text>
</comment>
<feature type="active site" description="Acyl-thioester intermediate" evidence="4">
    <location>
        <position position="99"/>
    </location>
</feature>
<dbReference type="EC" id="2.3.1.30" evidence="4"/>
<evidence type="ECO:0000313" key="6">
    <source>
        <dbReference type="Proteomes" id="UP001597252"/>
    </source>
</evidence>
<dbReference type="RefSeq" id="WP_125749806.1">
    <property type="nucleotide sequence ID" value="NZ_JBHTON010000053.1"/>
</dbReference>
<evidence type="ECO:0000256" key="3">
    <source>
        <dbReference type="ARBA" id="ARBA00023315"/>
    </source>
</evidence>